<protein>
    <submittedName>
        <fullName evidence="2">Uncharacterized protein</fullName>
    </submittedName>
</protein>
<feature type="chain" id="PRO_5013847726" evidence="1">
    <location>
        <begin position="25"/>
        <end position="402"/>
    </location>
</feature>
<name>A0A2G1QGT6_9HYPH</name>
<proteinExistence type="predicted"/>
<feature type="signal peptide" evidence="1">
    <location>
        <begin position="1"/>
        <end position="24"/>
    </location>
</feature>
<sequence>MEERTMRRWITASIILAMTTGALADTAPSICRLQPDGMPESWRPSEAMTRTLDASPWTDAENVTLRAAVSAGLDGLIALFANNPDAVMVLWDDSIEMLLQVTYSADADPDLSGKARAAAGANLSTLIGSYDGLDPAWAACKEYDALLPLAVFAHRLYEPGDSRTAMITARTNASAQDCGSLDDAITIDYRDLMAEKGVLPGEIEDLFDLALWSIWLTEAAVYPDIRLPAGADRFAPEAMDYLRSLTLGLASNFSEGADGREFELRAQLARQIAYIPSDNQRFPLYVADMPELHRFIRENFYPALQAGSYEIISSFVDTLRQYGCTPANDRQVRDGTRFLLKEFATIRQSWTADGGMGDGDPGTGAFSAWAAIRGLRERIPLTPQDGNYGAIIRSWLPAPASP</sequence>
<evidence type="ECO:0000313" key="3">
    <source>
        <dbReference type="Proteomes" id="UP000221168"/>
    </source>
</evidence>
<keyword evidence="1" id="KW-0732">Signal</keyword>
<evidence type="ECO:0000256" key="1">
    <source>
        <dbReference type="SAM" id="SignalP"/>
    </source>
</evidence>
<dbReference type="Proteomes" id="UP000221168">
    <property type="component" value="Unassembled WGS sequence"/>
</dbReference>
<evidence type="ECO:0000313" key="2">
    <source>
        <dbReference type="EMBL" id="PHP64725.1"/>
    </source>
</evidence>
<dbReference type="EMBL" id="PDVP01000025">
    <property type="protein sequence ID" value="PHP64725.1"/>
    <property type="molecule type" value="Genomic_DNA"/>
</dbReference>
<dbReference type="AlphaFoldDB" id="A0A2G1QGT6"/>
<accession>A0A2G1QGT6</accession>
<gene>
    <name evidence="2" type="ORF">CSC94_22900</name>
</gene>
<reference evidence="2 3" key="1">
    <citation type="submission" date="2017-10" db="EMBL/GenBank/DDBJ databases">
        <title>Sedimentibacterium mangrovi gen. nov., sp. nov., a novel member of family Phyllobacteriacea isolated from mangrove sediment.</title>
        <authorList>
            <person name="Liao H."/>
            <person name="Tian Y."/>
        </authorList>
    </citation>
    <scope>NUCLEOTIDE SEQUENCE [LARGE SCALE GENOMIC DNA]</scope>
    <source>
        <strain evidence="2 3">X9-2-2</strain>
    </source>
</reference>
<organism evidence="2 3">
    <name type="scientific">Zhengella mangrovi</name>
    <dbReference type="NCBI Taxonomy" id="1982044"/>
    <lineage>
        <taxon>Bacteria</taxon>
        <taxon>Pseudomonadati</taxon>
        <taxon>Pseudomonadota</taxon>
        <taxon>Alphaproteobacteria</taxon>
        <taxon>Hyphomicrobiales</taxon>
        <taxon>Notoacmeibacteraceae</taxon>
        <taxon>Zhengella</taxon>
    </lineage>
</organism>
<comment type="caution">
    <text evidence="2">The sequence shown here is derived from an EMBL/GenBank/DDBJ whole genome shotgun (WGS) entry which is preliminary data.</text>
</comment>
<keyword evidence="3" id="KW-1185">Reference proteome</keyword>